<dbReference type="Pfam" id="PF17284">
    <property type="entry name" value="Spermine_synt_N"/>
    <property type="match status" value="1"/>
</dbReference>
<dbReference type="SUPFAM" id="SSF53335">
    <property type="entry name" value="S-adenosyl-L-methionine-dependent methyltransferases"/>
    <property type="match status" value="1"/>
</dbReference>
<comment type="catalytic activity">
    <reaction evidence="6">
        <text>S-adenosyl 3-(methylsulfanyl)propylamine + putrescine = S-methyl-5'-thioadenosine + spermidine + H(+)</text>
        <dbReference type="Rhea" id="RHEA:12721"/>
        <dbReference type="ChEBI" id="CHEBI:15378"/>
        <dbReference type="ChEBI" id="CHEBI:17509"/>
        <dbReference type="ChEBI" id="CHEBI:57443"/>
        <dbReference type="ChEBI" id="CHEBI:57834"/>
        <dbReference type="ChEBI" id="CHEBI:326268"/>
        <dbReference type="EC" id="2.5.1.16"/>
    </reaction>
</comment>
<dbReference type="PROSITE" id="PS51006">
    <property type="entry name" value="PABS_2"/>
    <property type="match status" value="1"/>
</dbReference>
<dbReference type="GO" id="GO:0008295">
    <property type="term" value="P:spermidine biosynthetic process"/>
    <property type="evidence" value="ECO:0007669"/>
    <property type="project" value="TreeGrafter"/>
</dbReference>
<dbReference type="InterPro" id="IPR030374">
    <property type="entry name" value="PABS"/>
</dbReference>
<dbReference type="Gene3D" id="3.40.50.150">
    <property type="entry name" value="Vaccinia Virus protein VP39"/>
    <property type="match status" value="1"/>
</dbReference>
<evidence type="ECO:0000256" key="8">
    <source>
        <dbReference type="ARBA" id="ARBA00072554"/>
    </source>
</evidence>
<evidence type="ECO:0000256" key="11">
    <source>
        <dbReference type="RuleBase" id="RU003836"/>
    </source>
</evidence>
<evidence type="ECO:0000256" key="4">
    <source>
        <dbReference type="ARBA" id="ARBA00012455"/>
    </source>
</evidence>
<evidence type="ECO:0000256" key="9">
    <source>
        <dbReference type="ARBA" id="ARBA00082964"/>
    </source>
</evidence>
<comment type="caution">
    <text evidence="13">The sequence shown here is derived from an EMBL/GenBank/DDBJ whole genome shotgun (WGS) entry which is preliminary data.</text>
</comment>
<evidence type="ECO:0000256" key="3">
    <source>
        <dbReference type="ARBA" id="ARBA00011774"/>
    </source>
</evidence>
<evidence type="ECO:0000259" key="12">
    <source>
        <dbReference type="PROSITE" id="PS51006"/>
    </source>
</evidence>
<evidence type="ECO:0000256" key="5">
    <source>
        <dbReference type="ARBA" id="ARBA00022679"/>
    </source>
</evidence>
<comment type="pathway">
    <text evidence="1">Amine and polyamine biosynthesis; spermidine biosynthesis; spermidine from putrescine: step 1/1.</text>
</comment>
<proteinExistence type="inferred from homology"/>
<comment type="function">
    <text evidence="7">Catalyzes the production of spermidine from putrescine and decarboxylated S-adenosylmethionine (dcSAM). Has a strong preference for putrescine as substrate, and has very low activity towards 1,3-diaminopropane. Has extremely low activity towards spermidine.</text>
</comment>
<reference evidence="13 14" key="1">
    <citation type="journal article" date="2017" name="Nat. Ecol. Evol.">
        <title>Scallop genome provides insights into evolution of bilaterian karyotype and development.</title>
        <authorList>
            <person name="Wang S."/>
            <person name="Zhang J."/>
            <person name="Jiao W."/>
            <person name="Li J."/>
            <person name="Xun X."/>
            <person name="Sun Y."/>
            <person name="Guo X."/>
            <person name="Huan P."/>
            <person name="Dong B."/>
            <person name="Zhang L."/>
            <person name="Hu X."/>
            <person name="Sun X."/>
            <person name="Wang J."/>
            <person name="Zhao C."/>
            <person name="Wang Y."/>
            <person name="Wang D."/>
            <person name="Huang X."/>
            <person name="Wang R."/>
            <person name="Lv J."/>
            <person name="Li Y."/>
            <person name="Zhang Z."/>
            <person name="Liu B."/>
            <person name="Lu W."/>
            <person name="Hui Y."/>
            <person name="Liang J."/>
            <person name="Zhou Z."/>
            <person name="Hou R."/>
            <person name="Li X."/>
            <person name="Liu Y."/>
            <person name="Li H."/>
            <person name="Ning X."/>
            <person name="Lin Y."/>
            <person name="Zhao L."/>
            <person name="Xing Q."/>
            <person name="Dou J."/>
            <person name="Li Y."/>
            <person name="Mao J."/>
            <person name="Guo H."/>
            <person name="Dou H."/>
            <person name="Li T."/>
            <person name="Mu C."/>
            <person name="Jiang W."/>
            <person name="Fu Q."/>
            <person name="Fu X."/>
            <person name="Miao Y."/>
            <person name="Liu J."/>
            <person name="Yu Q."/>
            <person name="Li R."/>
            <person name="Liao H."/>
            <person name="Li X."/>
            <person name="Kong Y."/>
            <person name="Jiang Z."/>
            <person name="Chourrout D."/>
            <person name="Li R."/>
            <person name="Bao Z."/>
        </authorList>
    </citation>
    <scope>NUCLEOTIDE SEQUENCE [LARGE SCALE GENOMIC DNA]</scope>
    <source>
        <strain evidence="13 14">PY_sf001</strain>
    </source>
</reference>
<dbReference type="PROSITE" id="PS01330">
    <property type="entry name" value="PABS_1"/>
    <property type="match status" value="1"/>
</dbReference>
<gene>
    <name evidence="13" type="ORF">KP79_PYT16621</name>
</gene>
<dbReference type="GO" id="GO:0004766">
    <property type="term" value="F:spermidine synthase activity"/>
    <property type="evidence" value="ECO:0007669"/>
    <property type="project" value="UniProtKB-EC"/>
</dbReference>
<dbReference type="GO" id="GO:0005829">
    <property type="term" value="C:cytosol"/>
    <property type="evidence" value="ECO:0007669"/>
    <property type="project" value="TreeGrafter"/>
</dbReference>
<protein>
    <recommendedName>
        <fullName evidence="8">Spermidine synthase</fullName>
        <ecNumber evidence="4">2.5.1.16</ecNumber>
    </recommendedName>
    <alternativeName>
        <fullName evidence="9">Putrescine aminopropyltransferase</fullName>
    </alternativeName>
</protein>
<dbReference type="InterPro" id="IPR030373">
    <property type="entry name" value="PABS_CS"/>
</dbReference>
<dbReference type="FunFam" id="3.40.50.150:FF:000013">
    <property type="entry name" value="Spermidine synthase"/>
    <property type="match status" value="1"/>
</dbReference>
<evidence type="ECO:0000256" key="2">
    <source>
        <dbReference type="ARBA" id="ARBA00007867"/>
    </source>
</evidence>
<name>A0A210QH58_MIZYE</name>
<dbReference type="PANTHER" id="PTHR11558">
    <property type="entry name" value="SPERMIDINE/SPERMINE SYNTHASE"/>
    <property type="match status" value="1"/>
</dbReference>
<evidence type="ECO:0000256" key="1">
    <source>
        <dbReference type="ARBA" id="ARBA00005123"/>
    </source>
</evidence>
<comment type="similarity">
    <text evidence="2 11">Belongs to the spermidine/spermine synthase family.</text>
</comment>
<dbReference type="AlphaFoldDB" id="A0A210QH58"/>
<keyword evidence="14" id="KW-1185">Reference proteome</keyword>
<dbReference type="STRING" id="6573.A0A210QH58"/>
<keyword evidence="10" id="KW-0620">Polyamine biosynthesis</keyword>
<accession>A0A210QH58</accession>
<dbReference type="Proteomes" id="UP000242188">
    <property type="component" value="Unassembled WGS sequence"/>
</dbReference>
<dbReference type="InterPro" id="IPR035246">
    <property type="entry name" value="Spermidine_synt_N"/>
</dbReference>
<dbReference type="InterPro" id="IPR037163">
    <property type="entry name" value="Spermidine_synt_N_sf"/>
</dbReference>
<feature type="domain" description="PABS" evidence="12">
    <location>
        <begin position="6"/>
        <end position="240"/>
    </location>
</feature>
<dbReference type="OrthoDB" id="38125at2759"/>
<dbReference type="FunFam" id="2.30.140.10:FF:000001">
    <property type="entry name" value="SPE3p Spermidine synthase"/>
    <property type="match status" value="1"/>
</dbReference>
<comment type="subunit">
    <text evidence="3">Homodimer or homotetramer.</text>
</comment>
<organism evidence="13 14">
    <name type="scientific">Mizuhopecten yessoensis</name>
    <name type="common">Japanese scallop</name>
    <name type="synonym">Patinopecten yessoensis</name>
    <dbReference type="NCBI Taxonomy" id="6573"/>
    <lineage>
        <taxon>Eukaryota</taxon>
        <taxon>Metazoa</taxon>
        <taxon>Spiralia</taxon>
        <taxon>Lophotrochozoa</taxon>
        <taxon>Mollusca</taxon>
        <taxon>Bivalvia</taxon>
        <taxon>Autobranchia</taxon>
        <taxon>Pteriomorphia</taxon>
        <taxon>Pectinida</taxon>
        <taxon>Pectinoidea</taxon>
        <taxon>Pectinidae</taxon>
        <taxon>Mizuhopecten</taxon>
    </lineage>
</organism>
<dbReference type="Gene3D" id="2.30.140.10">
    <property type="entry name" value="Spermidine synthase, tetramerisation domain"/>
    <property type="match status" value="1"/>
</dbReference>
<evidence type="ECO:0000256" key="7">
    <source>
        <dbReference type="ARBA" id="ARBA00053963"/>
    </source>
</evidence>
<dbReference type="InterPro" id="IPR029063">
    <property type="entry name" value="SAM-dependent_MTases_sf"/>
</dbReference>
<evidence type="ECO:0000256" key="10">
    <source>
        <dbReference type="PROSITE-ProRule" id="PRU00354"/>
    </source>
</evidence>
<evidence type="ECO:0000313" key="14">
    <source>
        <dbReference type="Proteomes" id="UP000242188"/>
    </source>
</evidence>
<sequence length="298" mass="33528">MACIDGKWFREENDMWAGYSQSYQIEEVLHHAKSKYQEIFVFRSKSFGNVLVLDGIVQCTERDEFAYQEMIAHLPLNCHPNPKKVLVVGGGDGGVVREVLKHDVQSVVLCEIDEQVVEVSKKYLPEMSKCFGDPRLHVFIGDGVQFMKQNKGEFDVIITDAPDPVGVAKGLFETDYYNSMKTALAPGGIVCSQGESFYFDLEFIQKFVTMARTAFPRVGYAYTLMPSYTGGHIGFVMCSTSPDLVFEEPVKCYTDKEICQMSLQYYNTPIHRAAFVLPQFVKKALEPAPDTPNGQTDT</sequence>
<dbReference type="PANTHER" id="PTHR11558:SF11">
    <property type="entry name" value="SPERMIDINE SYNTHASE"/>
    <property type="match status" value="1"/>
</dbReference>
<evidence type="ECO:0000313" key="13">
    <source>
        <dbReference type="EMBL" id="OWF48098.1"/>
    </source>
</evidence>
<feature type="active site" description="Proton acceptor" evidence="10">
    <location>
        <position position="160"/>
    </location>
</feature>
<dbReference type="Pfam" id="PF01564">
    <property type="entry name" value="Spermine_synth"/>
    <property type="match status" value="1"/>
</dbReference>
<dbReference type="InterPro" id="IPR001045">
    <property type="entry name" value="Spermi_synthase"/>
</dbReference>
<dbReference type="HAMAP" id="MF_00198">
    <property type="entry name" value="Spermidine_synth"/>
    <property type="match status" value="1"/>
</dbReference>
<evidence type="ECO:0000256" key="6">
    <source>
        <dbReference type="ARBA" id="ARBA00049307"/>
    </source>
</evidence>
<dbReference type="EC" id="2.5.1.16" evidence="4"/>
<keyword evidence="5 10" id="KW-0808">Transferase</keyword>
<dbReference type="NCBIfam" id="NF002010">
    <property type="entry name" value="PRK00811.1"/>
    <property type="match status" value="1"/>
</dbReference>
<dbReference type="EMBL" id="NEDP02003723">
    <property type="protein sequence ID" value="OWF48098.1"/>
    <property type="molecule type" value="Genomic_DNA"/>
</dbReference>
<dbReference type="NCBIfam" id="TIGR00417">
    <property type="entry name" value="speE"/>
    <property type="match status" value="1"/>
</dbReference>